<dbReference type="EMBL" id="WVHT01000011">
    <property type="protein sequence ID" value="MXV52898.1"/>
    <property type="molecule type" value="Genomic_DNA"/>
</dbReference>
<dbReference type="InterPro" id="IPR029068">
    <property type="entry name" value="Glyas_Bleomycin-R_OHBP_Dase"/>
</dbReference>
<protein>
    <recommendedName>
        <fullName evidence="3">VOC family protein</fullName>
    </recommendedName>
</protein>
<dbReference type="SUPFAM" id="SSF54593">
    <property type="entry name" value="Glyoxalase/Bleomycin resistance protein/Dihydroxybiphenyl dioxygenase"/>
    <property type="match status" value="1"/>
</dbReference>
<dbReference type="Proteomes" id="UP000466586">
    <property type="component" value="Unassembled WGS sequence"/>
</dbReference>
<evidence type="ECO:0000313" key="2">
    <source>
        <dbReference type="Proteomes" id="UP000466586"/>
    </source>
</evidence>
<name>A0A7K1YFM1_9SPHI</name>
<evidence type="ECO:0000313" key="1">
    <source>
        <dbReference type="EMBL" id="MXV52898.1"/>
    </source>
</evidence>
<keyword evidence="2" id="KW-1185">Reference proteome</keyword>
<dbReference type="RefSeq" id="WP_160846079.1">
    <property type="nucleotide sequence ID" value="NZ_WVHT01000011.1"/>
</dbReference>
<dbReference type="Gene3D" id="3.10.180.10">
    <property type="entry name" value="2,3-Dihydroxybiphenyl 1,2-Dioxygenase, domain 1"/>
    <property type="match status" value="1"/>
</dbReference>
<accession>A0A7K1YFM1</accession>
<proteinExistence type="predicted"/>
<dbReference type="AlphaFoldDB" id="A0A7K1YFM1"/>
<organism evidence="1 2">
    <name type="scientific">Hufsiella arboris</name>
    <dbReference type="NCBI Taxonomy" id="2695275"/>
    <lineage>
        <taxon>Bacteria</taxon>
        <taxon>Pseudomonadati</taxon>
        <taxon>Bacteroidota</taxon>
        <taxon>Sphingobacteriia</taxon>
        <taxon>Sphingobacteriales</taxon>
        <taxon>Sphingobacteriaceae</taxon>
        <taxon>Hufsiella</taxon>
    </lineage>
</organism>
<sequence>MNLIKSPQMIVVRGSLSKLDFLLDLGLSISDEKPASMNGAIALVSFDRKSQIILKKNQQPNPDSGLVLRTNDCLETYFLLRRRNVKFISEPYYTARGLAARFIDQQGDVYWLLEERNYAEN</sequence>
<reference evidence="1 2" key="1">
    <citation type="submission" date="2019-11" db="EMBL/GenBank/DDBJ databases">
        <title>Pedobacter sp. HMF7647 Genome sequencing and assembly.</title>
        <authorList>
            <person name="Kang H."/>
            <person name="Kim H."/>
            <person name="Joh K."/>
        </authorList>
    </citation>
    <scope>NUCLEOTIDE SEQUENCE [LARGE SCALE GENOMIC DNA]</scope>
    <source>
        <strain evidence="1 2">HMF7647</strain>
    </source>
</reference>
<gene>
    <name evidence="1" type="ORF">GS399_18140</name>
</gene>
<evidence type="ECO:0008006" key="3">
    <source>
        <dbReference type="Google" id="ProtNLM"/>
    </source>
</evidence>
<comment type="caution">
    <text evidence="1">The sequence shown here is derived from an EMBL/GenBank/DDBJ whole genome shotgun (WGS) entry which is preliminary data.</text>
</comment>